<sequence length="100" mass="11650">MPIRRKNFPVPDPKPETDRQREKERKREREKESGIKRKLSLAAGEEGCSQKNRRSPAISRRRGDGAKKTQDRTTDGNLDESMNSGNKLLADGTRMWNRWR</sequence>
<dbReference type="EMBL" id="BGZK01000256">
    <property type="protein sequence ID" value="GBP32200.1"/>
    <property type="molecule type" value="Genomic_DNA"/>
</dbReference>
<dbReference type="AlphaFoldDB" id="A0A4C1V111"/>
<dbReference type="Proteomes" id="UP000299102">
    <property type="component" value="Unassembled WGS sequence"/>
</dbReference>
<proteinExistence type="predicted"/>
<evidence type="ECO:0000313" key="3">
    <source>
        <dbReference type="Proteomes" id="UP000299102"/>
    </source>
</evidence>
<organism evidence="2 3">
    <name type="scientific">Eumeta variegata</name>
    <name type="common">Bagworm moth</name>
    <name type="synonym">Eumeta japonica</name>
    <dbReference type="NCBI Taxonomy" id="151549"/>
    <lineage>
        <taxon>Eukaryota</taxon>
        <taxon>Metazoa</taxon>
        <taxon>Ecdysozoa</taxon>
        <taxon>Arthropoda</taxon>
        <taxon>Hexapoda</taxon>
        <taxon>Insecta</taxon>
        <taxon>Pterygota</taxon>
        <taxon>Neoptera</taxon>
        <taxon>Endopterygota</taxon>
        <taxon>Lepidoptera</taxon>
        <taxon>Glossata</taxon>
        <taxon>Ditrysia</taxon>
        <taxon>Tineoidea</taxon>
        <taxon>Psychidae</taxon>
        <taxon>Oiketicinae</taxon>
        <taxon>Eumeta</taxon>
    </lineage>
</organism>
<comment type="caution">
    <text evidence="2">The sequence shown here is derived from an EMBL/GenBank/DDBJ whole genome shotgun (WGS) entry which is preliminary data.</text>
</comment>
<evidence type="ECO:0000313" key="2">
    <source>
        <dbReference type="EMBL" id="GBP32200.1"/>
    </source>
</evidence>
<evidence type="ECO:0000256" key="1">
    <source>
        <dbReference type="SAM" id="MobiDB-lite"/>
    </source>
</evidence>
<protein>
    <submittedName>
        <fullName evidence="2">Uncharacterized protein</fullName>
    </submittedName>
</protein>
<accession>A0A4C1V111</accession>
<name>A0A4C1V111_EUMVA</name>
<gene>
    <name evidence="2" type="ORF">EVAR_27624_1</name>
</gene>
<feature type="compositionally biased region" description="Basic and acidic residues" evidence="1">
    <location>
        <begin position="13"/>
        <end position="35"/>
    </location>
</feature>
<keyword evidence="3" id="KW-1185">Reference proteome</keyword>
<reference evidence="2 3" key="1">
    <citation type="journal article" date="2019" name="Commun. Biol.">
        <title>The bagworm genome reveals a unique fibroin gene that provides high tensile strength.</title>
        <authorList>
            <person name="Kono N."/>
            <person name="Nakamura H."/>
            <person name="Ohtoshi R."/>
            <person name="Tomita M."/>
            <person name="Numata K."/>
            <person name="Arakawa K."/>
        </authorList>
    </citation>
    <scope>NUCLEOTIDE SEQUENCE [LARGE SCALE GENOMIC DNA]</scope>
</reference>
<feature type="compositionally biased region" description="Basic and acidic residues" evidence="1">
    <location>
        <begin position="61"/>
        <end position="74"/>
    </location>
</feature>
<feature type="region of interest" description="Disordered" evidence="1">
    <location>
        <begin position="1"/>
        <end position="100"/>
    </location>
</feature>